<accession>A0A5C3N5F2</accession>
<dbReference type="EMBL" id="ML213509">
    <property type="protein sequence ID" value="TFK52503.1"/>
    <property type="molecule type" value="Genomic_DNA"/>
</dbReference>
<keyword evidence="2" id="KW-1185">Reference proteome</keyword>
<name>A0A5C3N5F2_9AGAM</name>
<gene>
    <name evidence="1" type="ORF">OE88DRAFT_1410086</name>
</gene>
<reference evidence="1 2" key="1">
    <citation type="journal article" date="2019" name="Nat. Ecol. Evol.">
        <title>Megaphylogeny resolves global patterns of mushroom evolution.</title>
        <authorList>
            <person name="Varga T."/>
            <person name="Krizsan K."/>
            <person name="Foldi C."/>
            <person name="Dima B."/>
            <person name="Sanchez-Garcia M."/>
            <person name="Sanchez-Ramirez S."/>
            <person name="Szollosi G.J."/>
            <person name="Szarkandi J.G."/>
            <person name="Papp V."/>
            <person name="Albert L."/>
            <person name="Andreopoulos W."/>
            <person name="Angelini C."/>
            <person name="Antonin V."/>
            <person name="Barry K.W."/>
            <person name="Bougher N.L."/>
            <person name="Buchanan P."/>
            <person name="Buyck B."/>
            <person name="Bense V."/>
            <person name="Catcheside P."/>
            <person name="Chovatia M."/>
            <person name="Cooper J."/>
            <person name="Damon W."/>
            <person name="Desjardin D."/>
            <person name="Finy P."/>
            <person name="Geml J."/>
            <person name="Haridas S."/>
            <person name="Hughes K."/>
            <person name="Justo A."/>
            <person name="Karasinski D."/>
            <person name="Kautmanova I."/>
            <person name="Kiss B."/>
            <person name="Kocsube S."/>
            <person name="Kotiranta H."/>
            <person name="LaButti K.M."/>
            <person name="Lechner B.E."/>
            <person name="Liimatainen K."/>
            <person name="Lipzen A."/>
            <person name="Lukacs Z."/>
            <person name="Mihaltcheva S."/>
            <person name="Morgado L.N."/>
            <person name="Niskanen T."/>
            <person name="Noordeloos M.E."/>
            <person name="Ohm R.A."/>
            <person name="Ortiz-Santana B."/>
            <person name="Ovrebo C."/>
            <person name="Racz N."/>
            <person name="Riley R."/>
            <person name="Savchenko A."/>
            <person name="Shiryaev A."/>
            <person name="Soop K."/>
            <person name="Spirin V."/>
            <person name="Szebenyi C."/>
            <person name="Tomsovsky M."/>
            <person name="Tulloss R.E."/>
            <person name="Uehling J."/>
            <person name="Grigoriev I.V."/>
            <person name="Vagvolgyi C."/>
            <person name="Papp T."/>
            <person name="Martin F.M."/>
            <person name="Miettinen O."/>
            <person name="Hibbett D.S."/>
            <person name="Nagy L.G."/>
        </authorList>
    </citation>
    <scope>NUCLEOTIDE SEQUENCE [LARGE SCALE GENOMIC DNA]</scope>
    <source>
        <strain evidence="1 2">OMC1185</strain>
    </source>
</reference>
<evidence type="ECO:0000313" key="2">
    <source>
        <dbReference type="Proteomes" id="UP000305948"/>
    </source>
</evidence>
<dbReference type="AlphaFoldDB" id="A0A5C3N5F2"/>
<protein>
    <recommendedName>
        <fullName evidence="3">F-box domain-containing protein</fullName>
    </recommendedName>
</protein>
<evidence type="ECO:0000313" key="1">
    <source>
        <dbReference type="EMBL" id="TFK52503.1"/>
    </source>
</evidence>
<evidence type="ECO:0008006" key="3">
    <source>
        <dbReference type="Google" id="ProtNLM"/>
    </source>
</evidence>
<dbReference type="Proteomes" id="UP000305948">
    <property type="component" value="Unassembled WGS sequence"/>
</dbReference>
<sequence>MAPSTQNFVSLSDDLIDCILMFLPDFSSLFSFILASKRIYDIFDRHPISILQPIIQEEIGPAFPQALRLVRVAADMRSRNPDHWPSERVVVDNPVTLREAACLARNASTIGQLEDIFSRSNKDFYSSSPKSVLSASESKQFHVAAYRFWLYAKAFRPEYDLQGMLLEDCIRFRSTFFQHLVDAELREFTCFVQFLADVVLWVGTATGRVFCAPAG</sequence>
<dbReference type="OrthoDB" id="2745518at2759"/>
<proteinExistence type="predicted"/>
<organism evidence="1 2">
    <name type="scientific">Heliocybe sulcata</name>
    <dbReference type="NCBI Taxonomy" id="5364"/>
    <lineage>
        <taxon>Eukaryota</taxon>
        <taxon>Fungi</taxon>
        <taxon>Dikarya</taxon>
        <taxon>Basidiomycota</taxon>
        <taxon>Agaricomycotina</taxon>
        <taxon>Agaricomycetes</taxon>
        <taxon>Gloeophyllales</taxon>
        <taxon>Gloeophyllaceae</taxon>
        <taxon>Heliocybe</taxon>
    </lineage>
</organism>
<dbReference type="STRING" id="5364.A0A5C3N5F2"/>